<dbReference type="STRING" id="1330021.A0A367LAC6"/>
<dbReference type="OrthoDB" id="2748312at2759"/>
<evidence type="ECO:0000313" key="3">
    <source>
        <dbReference type="EMBL" id="RCI11364.1"/>
    </source>
</evidence>
<reference evidence="3 4" key="1">
    <citation type="journal article" date="2015" name="BMC Genomics">
        <title>Insights from the genome of Ophiocordyceps polyrhachis-furcata to pathogenicity and host specificity in insect fungi.</title>
        <authorList>
            <person name="Wichadakul D."/>
            <person name="Kobmoo N."/>
            <person name="Ingsriswang S."/>
            <person name="Tangphatsornruang S."/>
            <person name="Chantasingh D."/>
            <person name="Luangsa-ard J.J."/>
            <person name="Eurwilaichitr L."/>
        </authorList>
    </citation>
    <scope>NUCLEOTIDE SEQUENCE [LARGE SCALE GENOMIC DNA]</scope>
    <source>
        <strain evidence="3 4">BCC 54312</strain>
    </source>
</reference>
<comment type="caution">
    <text evidence="3">The sequence shown here is derived from an EMBL/GenBank/DDBJ whole genome shotgun (WGS) entry which is preliminary data.</text>
</comment>
<organism evidence="3 4">
    <name type="scientific">Ophiocordyceps polyrhachis-furcata BCC 54312</name>
    <dbReference type="NCBI Taxonomy" id="1330021"/>
    <lineage>
        <taxon>Eukaryota</taxon>
        <taxon>Fungi</taxon>
        <taxon>Dikarya</taxon>
        <taxon>Ascomycota</taxon>
        <taxon>Pezizomycotina</taxon>
        <taxon>Sordariomycetes</taxon>
        <taxon>Hypocreomycetidae</taxon>
        <taxon>Hypocreales</taxon>
        <taxon>Ophiocordycipitaceae</taxon>
        <taxon>Ophiocordyceps</taxon>
    </lineage>
</organism>
<name>A0A367LAC6_9HYPO</name>
<dbReference type="Pfam" id="PF14040">
    <property type="entry name" value="DNase_NucA_NucB"/>
    <property type="match status" value="1"/>
</dbReference>
<dbReference type="AlphaFoldDB" id="A0A367LAC6"/>
<evidence type="ECO:0000259" key="2">
    <source>
        <dbReference type="Pfam" id="PF14040"/>
    </source>
</evidence>
<protein>
    <recommendedName>
        <fullName evidence="2">Deoxyribonuclease NucA/NucB domain-containing protein</fullName>
    </recommendedName>
</protein>
<dbReference type="Proteomes" id="UP000253664">
    <property type="component" value="Unassembled WGS sequence"/>
</dbReference>
<evidence type="ECO:0000313" key="4">
    <source>
        <dbReference type="Proteomes" id="UP000253664"/>
    </source>
</evidence>
<evidence type="ECO:0000256" key="1">
    <source>
        <dbReference type="SAM" id="MobiDB-lite"/>
    </source>
</evidence>
<dbReference type="EMBL" id="LKCN02000010">
    <property type="protein sequence ID" value="RCI11364.1"/>
    <property type="molecule type" value="Genomic_DNA"/>
</dbReference>
<gene>
    <name evidence="3" type="ORF">L249_7664</name>
</gene>
<dbReference type="InterPro" id="IPR029476">
    <property type="entry name" value="DNase_NucA_NucB"/>
</dbReference>
<feature type="domain" description="Deoxyribonuclease NucA/NucB" evidence="2">
    <location>
        <begin position="114"/>
        <end position="208"/>
    </location>
</feature>
<keyword evidence="4" id="KW-1185">Reference proteome</keyword>
<feature type="compositionally biased region" description="Low complexity" evidence="1">
    <location>
        <begin position="148"/>
        <end position="166"/>
    </location>
</feature>
<feature type="region of interest" description="Disordered" evidence="1">
    <location>
        <begin position="148"/>
        <end position="191"/>
    </location>
</feature>
<proteinExistence type="predicted"/>
<accession>A0A367LAC6</accession>
<sequence>MLYLTKIIFRDHVYLIPVCSERQHLTLPDSCDDPDLRTPSIFSHYMTTWAGKQMETTSPSTPTCTSRYSTSNTMLPSTPHLLLAMAVTGSLAAKAVPPDVTFLCQDMPDICTNICWAMRCASPTLPGQLTLDFPSEKVRRQRLESSDCARCSSSSSPSTNNSTGCNLYPPPETSESTGRQHVSRCVPAEQQSKQDAAMAQLVEAFRRNGRRSFRINLGNPGAEGVKYCLSERCGNDSREEQTARLA</sequence>